<feature type="region of interest" description="Disordered" evidence="8">
    <location>
        <begin position="1587"/>
        <end position="1613"/>
    </location>
</feature>
<evidence type="ECO:0000313" key="11">
    <source>
        <dbReference type="EMBL" id="KAA1090196.1"/>
    </source>
</evidence>
<evidence type="ECO:0000256" key="7">
    <source>
        <dbReference type="ARBA" id="ARBA00023242"/>
    </source>
</evidence>
<feature type="compositionally biased region" description="Low complexity" evidence="8">
    <location>
        <begin position="80"/>
        <end position="103"/>
    </location>
</feature>
<feature type="region of interest" description="Disordered" evidence="8">
    <location>
        <begin position="217"/>
        <end position="259"/>
    </location>
</feature>
<gene>
    <name evidence="10" type="ORF">PGT21_003415</name>
    <name evidence="11" type="ORF">PGTUg99_037058</name>
</gene>
<evidence type="ECO:0000313" key="10">
    <source>
        <dbReference type="EMBL" id="KAA1070205.1"/>
    </source>
</evidence>
<dbReference type="InterPro" id="IPR001138">
    <property type="entry name" value="Zn2Cys6_DnaBD"/>
</dbReference>
<feature type="compositionally biased region" description="Basic residues" evidence="8">
    <location>
        <begin position="38"/>
        <end position="49"/>
    </location>
</feature>
<feature type="compositionally biased region" description="Polar residues" evidence="8">
    <location>
        <begin position="131"/>
        <end position="142"/>
    </location>
</feature>
<feature type="region of interest" description="Disordered" evidence="8">
    <location>
        <begin position="447"/>
        <end position="530"/>
    </location>
</feature>
<dbReference type="SUPFAM" id="SSF57701">
    <property type="entry name" value="Zn2/Cys6 DNA-binding domain"/>
    <property type="match status" value="1"/>
</dbReference>
<feature type="compositionally biased region" description="Polar residues" evidence="8">
    <location>
        <begin position="62"/>
        <end position="77"/>
    </location>
</feature>
<feature type="compositionally biased region" description="Polar residues" evidence="8">
    <location>
        <begin position="501"/>
        <end position="530"/>
    </location>
</feature>
<dbReference type="GO" id="GO:0005634">
    <property type="term" value="C:nucleus"/>
    <property type="evidence" value="ECO:0007669"/>
    <property type="project" value="UniProtKB-SubCell"/>
</dbReference>
<feature type="region of interest" description="Disordered" evidence="8">
    <location>
        <begin position="394"/>
        <end position="426"/>
    </location>
</feature>
<feature type="region of interest" description="Disordered" evidence="8">
    <location>
        <begin position="716"/>
        <end position="745"/>
    </location>
</feature>
<feature type="compositionally biased region" description="Acidic residues" evidence="8">
    <location>
        <begin position="464"/>
        <end position="474"/>
    </location>
</feature>
<reference evidence="12 13" key="1">
    <citation type="submission" date="2019-05" db="EMBL/GenBank/DDBJ databases">
        <title>Emergence of the Ug99 lineage of the wheat stem rust pathogen through somatic hybridization.</title>
        <authorList>
            <person name="Li F."/>
            <person name="Upadhyaya N.M."/>
            <person name="Sperschneider J."/>
            <person name="Matny O."/>
            <person name="Nguyen-Phuc H."/>
            <person name="Mago R."/>
            <person name="Raley C."/>
            <person name="Miller M.E."/>
            <person name="Silverstein K.A.T."/>
            <person name="Henningsen E."/>
            <person name="Hirsch C.D."/>
            <person name="Visser B."/>
            <person name="Pretorius Z.A."/>
            <person name="Steffenson B.J."/>
            <person name="Schwessinger B."/>
            <person name="Dodds P.N."/>
            <person name="Figueroa M."/>
        </authorList>
    </citation>
    <scope>NUCLEOTIDE SEQUENCE [LARGE SCALE GENOMIC DNA]</scope>
    <source>
        <strain evidence="10">21-0</strain>
        <strain evidence="11 13">Ug99</strain>
    </source>
</reference>
<feature type="compositionally biased region" description="Polar residues" evidence="8">
    <location>
        <begin position="1251"/>
        <end position="1276"/>
    </location>
</feature>
<dbReference type="Gene3D" id="4.10.240.10">
    <property type="entry name" value="Zn(2)-C6 fungal-type DNA-binding domain"/>
    <property type="match status" value="1"/>
</dbReference>
<evidence type="ECO:0000256" key="8">
    <source>
        <dbReference type="SAM" id="MobiDB-lite"/>
    </source>
</evidence>
<evidence type="ECO:0000256" key="5">
    <source>
        <dbReference type="ARBA" id="ARBA00023125"/>
    </source>
</evidence>
<dbReference type="SMART" id="SM00906">
    <property type="entry name" value="Fungal_trans"/>
    <property type="match status" value="1"/>
</dbReference>
<dbReference type="GO" id="GO:0008270">
    <property type="term" value="F:zinc ion binding"/>
    <property type="evidence" value="ECO:0007669"/>
    <property type="project" value="InterPro"/>
</dbReference>
<dbReference type="CDD" id="cd15486">
    <property type="entry name" value="ZIP_Sip4"/>
    <property type="match status" value="1"/>
</dbReference>
<dbReference type="PANTHER" id="PTHR31313">
    <property type="entry name" value="TY1 ENHANCER ACTIVATOR"/>
    <property type="match status" value="1"/>
</dbReference>
<evidence type="ECO:0000256" key="4">
    <source>
        <dbReference type="ARBA" id="ARBA00023015"/>
    </source>
</evidence>
<feature type="region of interest" description="Disordered" evidence="8">
    <location>
        <begin position="1201"/>
        <end position="1295"/>
    </location>
</feature>
<organism evidence="11 13">
    <name type="scientific">Puccinia graminis f. sp. tritici</name>
    <dbReference type="NCBI Taxonomy" id="56615"/>
    <lineage>
        <taxon>Eukaryota</taxon>
        <taxon>Fungi</taxon>
        <taxon>Dikarya</taxon>
        <taxon>Basidiomycota</taxon>
        <taxon>Pucciniomycotina</taxon>
        <taxon>Pucciniomycetes</taxon>
        <taxon>Pucciniales</taxon>
        <taxon>Pucciniaceae</taxon>
        <taxon>Puccinia</taxon>
    </lineage>
</organism>
<evidence type="ECO:0000313" key="12">
    <source>
        <dbReference type="Proteomes" id="UP000324748"/>
    </source>
</evidence>
<dbReference type="InterPro" id="IPR051615">
    <property type="entry name" value="Transcr_Regulatory_Elem"/>
</dbReference>
<dbReference type="PROSITE" id="PS50048">
    <property type="entry name" value="ZN2_CY6_FUNGAL_2"/>
    <property type="match status" value="1"/>
</dbReference>
<feature type="compositionally biased region" description="Polar residues" evidence="8">
    <location>
        <begin position="151"/>
        <end position="167"/>
    </location>
</feature>
<dbReference type="GO" id="GO:0003677">
    <property type="term" value="F:DNA binding"/>
    <property type="evidence" value="ECO:0007669"/>
    <property type="project" value="UniProtKB-KW"/>
</dbReference>
<feature type="region of interest" description="Disordered" evidence="8">
    <location>
        <begin position="1"/>
        <end position="171"/>
    </location>
</feature>
<evidence type="ECO:0000256" key="1">
    <source>
        <dbReference type="ARBA" id="ARBA00004123"/>
    </source>
</evidence>
<comment type="subcellular location">
    <subcellularLocation>
        <location evidence="1">Nucleus</location>
    </subcellularLocation>
</comment>
<keyword evidence="12" id="KW-1185">Reference proteome</keyword>
<dbReference type="GO" id="GO:0006351">
    <property type="term" value="P:DNA-templated transcription"/>
    <property type="evidence" value="ECO:0007669"/>
    <property type="project" value="InterPro"/>
</dbReference>
<keyword evidence="5" id="KW-0238">DNA-binding</keyword>
<evidence type="ECO:0000256" key="6">
    <source>
        <dbReference type="ARBA" id="ARBA00023163"/>
    </source>
</evidence>
<evidence type="ECO:0000256" key="2">
    <source>
        <dbReference type="ARBA" id="ARBA00022723"/>
    </source>
</evidence>
<dbReference type="InterPro" id="IPR007219">
    <property type="entry name" value="XnlR_reg_dom"/>
</dbReference>
<feature type="compositionally biased region" description="Low complexity" evidence="8">
    <location>
        <begin position="117"/>
        <end position="130"/>
    </location>
</feature>
<dbReference type="EMBL" id="VDEP01000404">
    <property type="protein sequence ID" value="KAA1090196.1"/>
    <property type="molecule type" value="Genomic_DNA"/>
</dbReference>
<keyword evidence="6" id="KW-0804">Transcription</keyword>
<name>A0A5B0NNS0_PUCGR</name>
<dbReference type="Proteomes" id="UP000325313">
    <property type="component" value="Unassembled WGS sequence"/>
</dbReference>
<protein>
    <recommendedName>
        <fullName evidence="9">Zn(2)-C6 fungal-type domain-containing protein</fullName>
    </recommendedName>
</protein>
<dbReference type="EMBL" id="VSWC01000171">
    <property type="protein sequence ID" value="KAA1070205.1"/>
    <property type="molecule type" value="Genomic_DNA"/>
</dbReference>
<evidence type="ECO:0000259" key="9">
    <source>
        <dbReference type="PROSITE" id="PS50048"/>
    </source>
</evidence>
<dbReference type="Pfam" id="PF00172">
    <property type="entry name" value="Zn_clus"/>
    <property type="match status" value="1"/>
</dbReference>
<feature type="region of interest" description="Disordered" evidence="8">
    <location>
        <begin position="1033"/>
        <end position="1055"/>
    </location>
</feature>
<dbReference type="SMART" id="SM00066">
    <property type="entry name" value="GAL4"/>
    <property type="match status" value="1"/>
</dbReference>
<dbReference type="Pfam" id="PF04082">
    <property type="entry name" value="Fungal_trans"/>
    <property type="match status" value="1"/>
</dbReference>
<evidence type="ECO:0000256" key="3">
    <source>
        <dbReference type="ARBA" id="ARBA00022833"/>
    </source>
</evidence>
<accession>A0A5B0NNS0</accession>
<keyword evidence="4" id="KW-0805">Transcription regulation</keyword>
<dbReference type="CDD" id="cd00067">
    <property type="entry name" value="GAL4"/>
    <property type="match status" value="1"/>
</dbReference>
<keyword evidence="3" id="KW-0862">Zinc</keyword>
<dbReference type="InterPro" id="IPR036864">
    <property type="entry name" value="Zn2-C6_fun-type_DNA-bd_sf"/>
</dbReference>
<dbReference type="GO" id="GO:0000981">
    <property type="term" value="F:DNA-binding transcription factor activity, RNA polymerase II-specific"/>
    <property type="evidence" value="ECO:0007669"/>
    <property type="project" value="InterPro"/>
</dbReference>
<feature type="region of interest" description="Disordered" evidence="8">
    <location>
        <begin position="1323"/>
        <end position="1345"/>
    </location>
</feature>
<feature type="domain" description="Zn(2)-C6 fungal-type" evidence="9">
    <location>
        <begin position="292"/>
        <end position="331"/>
    </location>
</feature>
<feature type="compositionally biased region" description="Basic and acidic residues" evidence="8">
    <location>
        <begin position="1234"/>
        <end position="1248"/>
    </location>
</feature>
<dbReference type="PANTHER" id="PTHR31313:SF78">
    <property type="entry name" value="TRANSCRIPTION FACTOR DOMAIN-CONTAINING PROTEIN"/>
    <property type="match status" value="1"/>
</dbReference>
<sequence>MSNFNPLYQHPSTQFSFPTRPQPHLEHNHNNNNNNNNNHHHHSNSHHHSNNHDHSHNHNHNLNQTAIHSKPFINQPQPWSPISTSTTTTTTNISPPPSSLTNTKQKLPPAPLILTKPSPSSSASPSSSSSTENFALTTNPKQSPLPAASTLEAQSAHQWNQSSNPSTHLKRNNIPSAVIIQSSASSSTTNLKSNLDQFKNHHHHPDDDLVLADHLTTTPTTSKPIDEDPSFHHLAHSSVSPLSAPIIPDTHHPTNQPNHIQSENIHLQFTPSSGFQKDNKVLKDVKRRTTKACDNCRKSKCKCTRAPDANGVIPTAGPCQNCVTNGVECTFNGTSRKRGPPKGYIEAIESRLHRMEALLGGLLENDDPRAQALFSELIGDNEVRELLTSDLKIAAQQGTEGKPRKSWKPPDSIIATNSSSDRRKQLNLTDTQKVLWGVNRLSQTFDFKDHRSQESSQPNGQSPDIDDDSECEDSQLDHSPPPPPNDDTNLQHKNRRRRLESNVSSNHRSKSQVATFNQPSSTTTIPHTGTATFTLSRSELSTLGTNKSQFTFECNKSLRPPNSDLSSTKQHSPATISELADVVGQLSLDENDEVRYHGRSSGLYLISASQRYKDFFWHFPKPGFWPVAPIRRSPTSSYILELVNPLELLPSQQTMNHLLDLYWEFVHPMMPILYKPEFMAQFQNLMTNLDTVKRARPHWSLNQIWCHAMCKNVSSTDESSSDPSEQQSPPSIYQPDQQTEPPVSGLGPTNRISILLLLVMFSISARYSDQSSSAPMEGQYWNAGDNYLEKAKQMLNLDYGNSKLTNCQSLILMAYREIGAGAMAESWLYTGMAIRMAQDMGLFRDVDKWFMPVKKFTYEDKQIRKRVWWACVNMDKYVSTYIGRPMMIFERDYDTAFPSTDEPDEHEPWSGCMPKKSLMDLPPANLNYRNAVQDRQVNELAEVEVADPIAVEEQSSHADCPSQNPNVTAEQKIHTVSCFNRAASLSVLISRIVANIYAIRIRVIGQSSETLLSLLDQNLARWYLDLPEQLHYKPQSIPSRPTKAGGKSHESNKRAPTPHLLTLHAQFYTALILLHRPFIPASRSQDTLGNNPTDSPPAHPSHSICTTAANAITNIAQAYHEAFGLRKAPAFLVYYIFTAAILHVNNARLEAGLALAAKSNLLKCMNSLKEMAPTWTGAVRAWELLSGLVDLRDVDFLEYKQQPSSHDPPQFDTGQPKKAISADRGLKRPASSSDLEHHLLNSRADQKHLHSFSSKSTLGNNKLHSTTASTAHQNSRWGLGKPMTPFRNGAPHVNMKPVRSISTSDWCSMGMDASKKIGEISENPSAREQAPNPTPQAHPAVRSPDEMGMGIYPEKSSGCEIGPSEFSITAGNPTVLSPTTGANNSMVDSNNRPPRDLLQGEGDRQCLHGPPALPTTAMEEMIGFWGSNRNMQQPYPQTPSHQTLQQQQPQCPSNGNQVLSPLLFDLSGFTSSPTGNPPYGSLNEYQSPTTTIQGIFGLGGSGSENLRGMNDQVLVDDQENSMVYENREDCGRVVEEGQRRRQGIGGSLSFSTEQTAEDGSFSDLGLNWFSSPVETIGGFGIDHRSRTLLTPNSRSHDSHPPPYHQHSDSISRTSCGEQAYNAVHF</sequence>
<dbReference type="OrthoDB" id="2123952at2759"/>
<keyword evidence="7" id="KW-0539">Nucleus</keyword>
<feature type="compositionally biased region" description="Polar residues" evidence="8">
    <location>
        <begin position="1"/>
        <end position="19"/>
    </location>
</feature>
<feature type="compositionally biased region" description="Low complexity" evidence="8">
    <location>
        <begin position="716"/>
        <end position="731"/>
    </location>
</feature>
<comment type="caution">
    <text evidence="11">The sequence shown here is derived from an EMBL/GenBank/DDBJ whole genome shotgun (WGS) entry which is preliminary data.</text>
</comment>
<dbReference type="CDD" id="cd12148">
    <property type="entry name" value="fungal_TF_MHR"/>
    <property type="match status" value="1"/>
</dbReference>
<feature type="compositionally biased region" description="Basic and acidic residues" evidence="8">
    <location>
        <begin position="1594"/>
        <end position="1609"/>
    </location>
</feature>
<proteinExistence type="predicted"/>
<keyword evidence="2" id="KW-0479">Metal-binding</keyword>
<evidence type="ECO:0000313" key="13">
    <source>
        <dbReference type="Proteomes" id="UP000325313"/>
    </source>
</evidence>
<dbReference type="Proteomes" id="UP000324748">
    <property type="component" value="Unassembled WGS sequence"/>
</dbReference>